<feature type="compositionally biased region" description="Basic and acidic residues" evidence="1">
    <location>
        <begin position="403"/>
        <end position="422"/>
    </location>
</feature>
<accession>A0ABN9FFD1</accession>
<reference evidence="2" key="1">
    <citation type="submission" date="2023-05" db="EMBL/GenBank/DDBJ databases">
        <authorList>
            <person name="Stuckert A."/>
        </authorList>
    </citation>
    <scope>NUCLEOTIDE SEQUENCE</scope>
</reference>
<feature type="compositionally biased region" description="Polar residues" evidence="1">
    <location>
        <begin position="223"/>
        <end position="238"/>
    </location>
</feature>
<feature type="region of interest" description="Disordered" evidence="1">
    <location>
        <begin position="223"/>
        <end position="263"/>
    </location>
</feature>
<feature type="region of interest" description="Disordered" evidence="1">
    <location>
        <begin position="280"/>
        <end position="302"/>
    </location>
</feature>
<feature type="compositionally biased region" description="Basic and acidic residues" evidence="1">
    <location>
        <begin position="146"/>
        <end position="157"/>
    </location>
</feature>
<feature type="region of interest" description="Disordered" evidence="1">
    <location>
        <begin position="82"/>
        <end position="211"/>
    </location>
</feature>
<dbReference type="Proteomes" id="UP001162483">
    <property type="component" value="Unassembled WGS sequence"/>
</dbReference>
<feature type="region of interest" description="Disordered" evidence="1">
    <location>
        <begin position="351"/>
        <end position="385"/>
    </location>
</feature>
<organism evidence="2 3">
    <name type="scientific">Staurois parvus</name>
    <dbReference type="NCBI Taxonomy" id="386267"/>
    <lineage>
        <taxon>Eukaryota</taxon>
        <taxon>Metazoa</taxon>
        <taxon>Chordata</taxon>
        <taxon>Craniata</taxon>
        <taxon>Vertebrata</taxon>
        <taxon>Euteleostomi</taxon>
        <taxon>Amphibia</taxon>
        <taxon>Batrachia</taxon>
        <taxon>Anura</taxon>
        <taxon>Neobatrachia</taxon>
        <taxon>Ranoidea</taxon>
        <taxon>Ranidae</taxon>
        <taxon>Staurois</taxon>
    </lineage>
</organism>
<feature type="non-terminal residue" evidence="2">
    <location>
        <position position="475"/>
    </location>
</feature>
<feature type="region of interest" description="Disordered" evidence="1">
    <location>
        <begin position="1"/>
        <end position="66"/>
    </location>
</feature>
<feature type="compositionally biased region" description="Low complexity" evidence="1">
    <location>
        <begin position="464"/>
        <end position="475"/>
    </location>
</feature>
<proteinExistence type="predicted"/>
<feature type="compositionally biased region" description="Polar residues" evidence="1">
    <location>
        <begin position="351"/>
        <end position="364"/>
    </location>
</feature>
<feature type="compositionally biased region" description="Acidic residues" evidence="1">
    <location>
        <begin position="133"/>
        <end position="145"/>
    </location>
</feature>
<dbReference type="EMBL" id="CATNWA010016642">
    <property type="protein sequence ID" value="CAI9594241.1"/>
    <property type="molecule type" value="Genomic_DNA"/>
</dbReference>
<gene>
    <name evidence="2" type="ORF">SPARVUS_LOCUS11692884</name>
</gene>
<feature type="region of interest" description="Disordered" evidence="1">
    <location>
        <begin position="398"/>
        <end position="427"/>
    </location>
</feature>
<feature type="compositionally biased region" description="Basic and acidic residues" evidence="1">
    <location>
        <begin position="47"/>
        <end position="66"/>
    </location>
</feature>
<evidence type="ECO:0000313" key="3">
    <source>
        <dbReference type="Proteomes" id="UP001162483"/>
    </source>
</evidence>
<sequence>MQSFPVKLHSSPPLVRQISRPKSAEPPRSPLLKRVQSAEKLSGSLSSEKKLASSRKHSLDISHSDFKKEIMQRDLSLQCLPESLSESTGGKVGIAEKGTLQKPSSRKLGAIRQDRVERRESLQKQEAIREVDSSEDETDDGSEDSQDGRRMSFRTDQDSGSGFSDEKDSFQTRRKSRSDSDSYLLLVARSRSEPKAPCGLTPNASCPKLSECKSKTLPETYLTSAAQTATQKHNTSLTHEGPHVPTEPLHELSRHDGPQSVGMQPGVAVSIALDKTEVPGCPQAGVPEIAPTPPTATPQTDTVHCPNPAAPCPNPAAPCPNPAAPCPNPATPCPNPAAPCPAANVQYVTTASDQGQQKPGTQCTLLDPAETGTVLGDGAASPATSVAKSVLGPVKLIVPGAKETGHQSGARENKQKRSEISRSESVQSMKAVYAEGAFRTCSSLNECTAATIGQQTDSQPVTVSSELPSSSSAEL</sequence>
<feature type="compositionally biased region" description="Polar residues" evidence="1">
    <location>
        <begin position="452"/>
        <end position="463"/>
    </location>
</feature>
<keyword evidence="3" id="KW-1185">Reference proteome</keyword>
<evidence type="ECO:0000313" key="2">
    <source>
        <dbReference type="EMBL" id="CAI9594241.1"/>
    </source>
</evidence>
<evidence type="ECO:0000256" key="1">
    <source>
        <dbReference type="SAM" id="MobiDB-lite"/>
    </source>
</evidence>
<comment type="caution">
    <text evidence="2">The sequence shown here is derived from an EMBL/GenBank/DDBJ whole genome shotgun (WGS) entry which is preliminary data.</text>
</comment>
<feature type="compositionally biased region" description="Basic and acidic residues" evidence="1">
    <location>
        <begin position="248"/>
        <end position="257"/>
    </location>
</feature>
<feature type="compositionally biased region" description="Basic and acidic residues" evidence="1">
    <location>
        <begin position="112"/>
        <end position="132"/>
    </location>
</feature>
<name>A0ABN9FFD1_9NEOB</name>
<protein>
    <submittedName>
        <fullName evidence="2">Uncharacterized protein</fullName>
    </submittedName>
</protein>
<feature type="region of interest" description="Disordered" evidence="1">
    <location>
        <begin position="452"/>
        <end position="475"/>
    </location>
</feature>